<accession>A0AAD9J8G5</accession>
<reference evidence="1" key="1">
    <citation type="journal article" date="2023" name="Mol. Biol. Evol.">
        <title>Third-Generation Sequencing Reveals the Adaptive Role of the Epigenome in Three Deep-Sea Polychaetes.</title>
        <authorList>
            <person name="Perez M."/>
            <person name="Aroh O."/>
            <person name="Sun Y."/>
            <person name="Lan Y."/>
            <person name="Juniper S.K."/>
            <person name="Young C.R."/>
            <person name="Angers B."/>
            <person name="Qian P.Y."/>
        </authorList>
    </citation>
    <scope>NUCLEOTIDE SEQUENCE</scope>
    <source>
        <strain evidence="1">P08H-3</strain>
    </source>
</reference>
<evidence type="ECO:0008006" key="3">
    <source>
        <dbReference type="Google" id="ProtNLM"/>
    </source>
</evidence>
<name>A0AAD9J8G5_9ANNE</name>
<sequence length="256" mass="29552">MATSEGLHYEEDELENMMKMLASRGVFFTAIPWEDLDVCWEQYDLVLLNRVWSYTGKQEQFRHWLRQLEVKGVKVENSPKLIRWNMEKSYLLDLAKSGLSIIDNIMVKSDQLTLNIVSDYAKTRGWKDIVIKPSVGSSSILCYRLTQDPKSGIYLSDEEIDFKVIGHPHEEDFRLRDSARVPADIVTPKKLILMAEEAISILPEPALYARVDMILNPSTNKYHVSEVELIDCILYFYTAPQGLEMFVDAIVRRLEG</sequence>
<dbReference type="AlphaFoldDB" id="A0AAD9J8G5"/>
<evidence type="ECO:0000313" key="1">
    <source>
        <dbReference type="EMBL" id="KAK2147921.1"/>
    </source>
</evidence>
<proteinExistence type="predicted"/>
<dbReference type="PANTHER" id="PTHR39217:SF1">
    <property type="entry name" value="GLUTATHIONE SYNTHETASE"/>
    <property type="match status" value="1"/>
</dbReference>
<dbReference type="Proteomes" id="UP001208570">
    <property type="component" value="Unassembled WGS sequence"/>
</dbReference>
<organism evidence="1 2">
    <name type="scientific">Paralvinella palmiformis</name>
    <dbReference type="NCBI Taxonomy" id="53620"/>
    <lineage>
        <taxon>Eukaryota</taxon>
        <taxon>Metazoa</taxon>
        <taxon>Spiralia</taxon>
        <taxon>Lophotrochozoa</taxon>
        <taxon>Annelida</taxon>
        <taxon>Polychaeta</taxon>
        <taxon>Sedentaria</taxon>
        <taxon>Canalipalpata</taxon>
        <taxon>Terebellida</taxon>
        <taxon>Terebelliformia</taxon>
        <taxon>Alvinellidae</taxon>
        <taxon>Paralvinella</taxon>
    </lineage>
</organism>
<gene>
    <name evidence="1" type="ORF">LSH36_529g01072</name>
</gene>
<comment type="caution">
    <text evidence="1">The sequence shown here is derived from an EMBL/GenBank/DDBJ whole genome shotgun (WGS) entry which is preliminary data.</text>
</comment>
<protein>
    <recommendedName>
        <fullName evidence="3">Glutathione synthetase</fullName>
    </recommendedName>
</protein>
<dbReference type="EMBL" id="JAODUP010000529">
    <property type="protein sequence ID" value="KAK2147921.1"/>
    <property type="molecule type" value="Genomic_DNA"/>
</dbReference>
<dbReference type="PANTHER" id="PTHR39217">
    <property type="match status" value="1"/>
</dbReference>
<evidence type="ECO:0000313" key="2">
    <source>
        <dbReference type="Proteomes" id="UP001208570"/>
    </source>
</evidence>
<keyword evidence="2" id="KW-1185">Reference proteome</keyword>
<dbReference type="InterPro" id="IPR053191">
    <property type="entry name" value="DcsG_Biosynth_Enzyme"/>
</dbReference>